<protein>
    <submittedName>
        <fullName evidence="2">Nucleotide pyrophosphohydrolase</fullName>
    </submittedName>
</protein>
<dbReference type="PANTHER" id="PTHR46523">
    <property type="entry name" value="DCTP PYROPHOSPHATASE 1"/>
    <property type="match status" value="1"/>
</dbReference>
<organism evidence="2 3">
    <name type="scientific">Streptococcus mitis 29/42</name>
    <dbReference type="NCBI Taxonomy" id="1340486"/>
    <lineage>
        <taxon>Bacteria</taxon>
        <taxon>Bacillati</taxon>
        <taxon>Bacillota</taxon>
        <taxon>Bacilli</taxon>
        <taxon>Lactobacillales</taxon>
        <taxon>Streptococcaceae</taxon>
        <taxon>Streptococcus</taxon>
        <taxon>Streptococcus mitis group</taxon>
    </lineage>
</organism>
<dbReference type="AlphaFoldDB" id="S7YTZ3"/>
<comment type="caution">
    <text evidence="2">The sequence shown here is derived from an EMBL/GenBank/DDBJ whole genome shotgun (WGS) entry which is preliminary data.</text>
</comment>
<sequence length="118" mass="13762">MSRFFCKEQDMKDLTFRQLQDYLLENYQQSRTEEGLFIKLVEEVGEVAEVLNGRSGRKEGVQDSNEELAKELADIIHYTVAIATINDIDLTKTIFEKDKKAAIKYQHERDLEGFLKEN</sequence>
<keyword evidence="2" id="KW-0378">Hydrolase</keyword>
<dbReference type="GO" id="GO:0047840">
    <property type="term" value="F:dCTP diphosphatase activity"/>
    <property type="evidence" value="ECO:0007669"/>
    <property type="project" value="TreeGrafter"/>
</dbReference>
<reference evidence="2 3" key="1">
    <citation type="submission" date="2013-06" db="EMBL/GenBank/DDBJ databases">
        <title>Genome sequencing of Streptococcus mitis strains.</title>
        <authorList>
            <person name="Ikryannikova L.N."/>
            <person name="Ilina E.N."/>
            <person name="Kostryukova E.S."/>
            <person name="Semashko T.A."/>
            <person name="Savinova T.A."/>
            <person name="Karpova I.Y."/>
            <person name="Larin A.K."/>
            <person name="Ischenko D.S."/>
            <person name="Dubovickaya V.A."/>
            <person name="Sidorenko S.V."/>
            <person name="Govorun V.M."/>
        </authorList>
    </citation>
    <scope>NUCLEOTIDE SEQUENCE [LARGE SCALE GENOMIC DNA]</scope>
    <source>
        <strain evidence="2 3">29/42</strain>
    </source>
</reference>
<dbReference type="SUPFAM" id="SSF101386">
    <property type="entry name" value="all-alpha NTP pyrophosphatases"/>
    <property type="match status" value="1"/>
</dbReference>
<dbReference type="Proteomes" id="UP000014973">
    <property type="component" value="Unassembled WGS sequence"/>
</dbReference>
<dbReference type="InterPro" id="IPR004518">
    <property type="entry name" value="MazG-like_dom"/>
</dbReference>
<dbReference type="GO" id="GO:0042262">
    <property type="term" value="P:DNA protection"/>
    <property type="evidence" value="ECO:0007669"/>
    <property type="project" value="TreeGrafter"/>
</dbReference>
<dbReference type="PANTHER" id="PTHR46523:SF1">
    <property type="entry name" value="DCTP PYROPHOSPHATASE 1"/>
    <property type="match status" value="1"/>
</dbReference>
<dbReference type="Pfam" id="PF03819">
    <property type="entry name" value="MazG"/>
    <property type="match status" value="1"/>
</dbReference>
<evidence type="ECO:0000259" key="1">
    <source>
        <dbReference type="Pfam" id="PF03819"/>
    </source>
</evidence>
<accession>S7YTZ3</accession>
<dbReference type="InterPro" id="IPR052555">
    <property type="entry name" value="dCTP_Pyrophosphatase"/>
</dbReference>
<dbReference type="GO" id="GO:0005829">
    <property type="term" value="C:cytosol"/>
    <property type="evidence" value="ECO:0007669"/>
    <property type="project" value="TreeGrafter"/>
</dbReference>
<gene>
    <name evidence="2" type="ORF">M060_05640</name>
</gene>
<dbReference type="Gene3D" id="1.10.287.1080">
    <property type="entry name" value="MazG-like"/>
    <property type="match status" value="1"/>
</dbReference>
<dbReference type="PATRIC" id="fig|1340486.4.peg.1212"/>
<dbReference type="GO" id="GO:0006253">
    <property type="term" value="P:dCTP catabolic process"/>
    <property type="evidence" value="ECO:0007669"/>
    <property type="project" value="TreeGrafter"/>
</dbReference>
<feature type="domain" description="NTP pyrophosphohydrolase MazG-like" evidence="1">
    <location>
        <begin position="32"/>
        <end position="94"/>
    </location>
</feature>
<name>S7YTZ3_STRMT</name>
<proteinExistence type="predicted"/>
<evidence type="ECO:0000313" key="2">
    <source>
        <dbReference type="EMBL" id="EPR94664.1"/>
    </source>
</evidence>
<evidence type="ECO:0000313" key="3">
    <source>
        <dbReference type="Proteomes" id="UP000014973"/>
    </source>
</evidence>
<dbReference type="EMBL" id="ATAB01000006">
    <property type="protein sequence ID" value="EPR94664.1"/>
    <property type="molecule type" value="Genomic_DNA"/>
</dbReference>